<dbReference type="AlphaFoldDB" id="A0A9D2DAZ7"/>
<organism evidence="3 4">
    <name type="scientific">Candidatus Mediterraneibacter stercorigallinarum</name>
    <dbReference type="NCBI Taxonomy" id="2838686"/>
    <lineage>
        <taxon>Bacteria</taxon>
        <taxon>Bacillati</taxon>
        <taxon>Bacillota</taxon>
        <taxon>Clostridia</taxon>
        <taxon>Lachnospirales</taxon>
        <taxon>Lachnospiraceae</taxon>
        <taxon>Mediterraneibacter</taxon>
    </lineage>
</organism>
<evidence type="ECO:0000256" key="1">
    <source>
        <dbReference type="SAM" id="MobiDB-lite"/>
    </source>
</evidence>
<dbReference type="PROSITE" id="PS51257">
    <property type="entry name" value="PROKAR_LIPOPROTEIN"/>
    <property type="match status" value="1"/>
</dbReference>
<feature type="non-terminal residue" evidence="3">
    <location>
        <position position="98"/>
    </location>
</feature>
<dbReference type="Gene3D" id="3.40.190.10">
    <property type="entry name" value="Periplasmic binding protein-like II"/>
    <property type="match status" value="1"/>
</dbReference>
<evidence type="ECO:0000256" key="2">
    <source>
        <dbReference type="SAM" id="SignalP"/>
    </source>
</evidence>
<gene>
    <name evidence="3" type="ORF">H9817_06555</name>
</gene>
<dbReference type="EMBL" id="DXCD01000173">
    <property type="protein sequence ID" value="HIZ13570.1"/>
    <property type="molecule type" value="Genomic_DNA"/>
</dbReference>
<accession>A0A9D2DAZ7</accession>
<feature type="region of interest" description="Disordered" evidence="1">
    <location>
        <begin position="23"/>
        <end position="47"/>
    </location>
</feature>
<feature type="signal peptide" evidence="2">
    <location>
        <begin position="1"/>
        <end position="20"/>
    </location>
</feature>
<sequence length="98" mass="10053">MKMKKFIAVLAAASMVAAMAAGCGSNEDTSANGDAATEEGGESGSWDAANMITAVTREEGSGTRGAFTELFGVVDEEDNDMITLDAQTTNSTSVMMTT</sequence>
<reference evidence="3" key="1">
    <citation type="journal article" date="2021" name="PeerJ">
        <title>Extensive microbial diversity within the chicken gut microbiome revealed by metagenomics and culture.</title>
        <authorList>
            <person name="Gilroy R."/>
            <person name="Ravi A."/>
            <person name="Getino M."/>
            <person name="Pursley I."/>
            <person name="Horton D.L."/>
            <person name="Alikhan N.F."/>
            <person name="Baker D."/>
            <person name="Gharbi K."/>
            <person name="Hall N."/>
            <person name="Watson M."/>
            <person name="Adriaenssens E.M."/>
            <person name="Foster-Nyarko E."/>
            <person name="Jarju S."/>
            <person name="Secka A."/>
            <person name="Antonio M."/>
            <person name="Oren A."/>
            <person name="Chaudhuri R.R."/>
            <person name="La Ragione R."/>
            <person name="Hildebrand F."/>
            <person name="Pallen M.J."/>
        </authorList>
    </citation>
    <scope>NUCLEOTIDE SEQUENCE</scope>
    <source>
        <strain evidence="3">ChiGjej1B1-13045</strain>
    </source>
</reference>
<keyword evidence="2" id="KW-0732">Signal</keyword>
<evidence type="ECO:0000313" key="4">
    <source>
        <dbReference type="Proteomes" id="UP000824017"/>
    </source>
</evidence>
<feature type="chain" id="PRO_5039285466" evidence="2">
    <location>
        <begin position="21"/>
        <end position="98"/>
    </location>
</feature>
<dbReference type="Proteomes" id="UP000824017">
    <property type="component" value="Unassembled WGS sequence"/>
</dbReference>
<reference evidence="3" key="2">
    <citation type="submission" date="2021-04" db="EMBL/GenBank/DDBJ databases">
        <authorList>
            <person name="Gilroy R."/>
        </authorList>
    </citation>
    <scope>NUCLEOTIDE SEQUENCE</scope>
    <source>
        <strain evidence="3">ChiGjej1B1-13045</strain>
    </source>
</reference>
<evidence type="ECO:0000313" key="3">
    <source>
        <dbReference type="EMBL" id="HIZ13570.1"/>
    </source>
</evidence>
<name>A0A9D2DAZ7_9FIRM</name>
<protein>
    <submittedName>
        <fullName evidence="3">Phosphate ABC transporter substrate-binding protein</fullName>
    </submittedName>
</protein>
<proteinExistence type="predicted"/>
<comment type="caution">
    <text evidence="3">The sequence shown here is derived from an EMBL/GenBank/DDBJ whole genome shotgun (WGS) entry which is preliminary data.</text>
</comment>